<reference evidence="2" key="1">
    <citation type="journal article" date="2021" name="Proc. Natl. Acad. Sci. U.S.A.">
        <title>Three genomes in the algal genus Volvox reveal the fate of a haploid sex-determining region after a transition to homothallism.</title>
        <authorList>
            <person name="Yamamoto K."/>
            <person name="Hamaji T."/>
            <person name="Kawai-Toyooka H."/>
            <person name="Matsuzaki R."/>
            <person name="Takahashi F."/>
            <person name="Nishimura Y."/>
            <person name="Kawachi M."/>
            <person name="Noguchi H."/>
            <person name="Minakuchi Y."/>
            <person name="Umen J.G."/>
            <person name="Toyoda A."/>
            <person name="Nozaki H."/>
        </authorList>
    </citation>
    <scope>NUCLEOTIDE SEQUENCE</scope>
    <source>
        <strain evidence="2">NIES-3786</strain>
    </source>
</reference>
<dbReference type="PANTHER" id="PTHR15728">
    <property type="entry name" value="DEADENYLATION COMPLEX CATALYTIC SUBUNIT PAN2"/>
    <property type="match status" value="1"/>
</dbReference>
<comment type="caution">
    <text evidence="2">The sequence shown here is derived from an EMBL/GenBank/DDBJ whole genome shotgun (WGS) entry which is preliminary data.</text>
</comment>
<feature type="compositionally biased region" description="Low complexity" evidence="1">
    <location>
        <begin position="94"/>
        <end position="123"/>
    </location>
</feature>
<name>A0A8J4CVT6_9CHLO</name>
<evidence type="ECO:0000313" key="3">
    <source>
        <dbReference type="Proteomes" id="UP000747110"/>
    </source>
</evidence>
<proteinExistence type="predicted"/>
<dbReference type="GO" id="GO:0000289">
    <property type="term" value="P:nuclear-transcribed mRNA poly(A) tail shortening"/>
    <property type="evidence" value="ECO:0007669"/>
    <property type="project" value="TreeGrafter"/>
</dbReference>
<protein>
    <submittedName>
        <fullName evidence="2">Uncharacterized protein</fullName>
    </submittedName>
</protein>
<dbReference type="GO" id="GO:0031251">
    <property type="term" value="C:PAN complex"/>
    <property type="evidence" value="ECO:0007669"/>
    <property type="project" value="TreeGrafter"/>
</dbReference>
<dbReference type="OrthoDB" id="16516at2759"/>
<dbReference type="GO" id="GO:0004535">
    <property type="term" value="F:poly(A)-specific ribonuclease activity"/>
    <property type="evidence" value="ECO:0007669"/>
    <property type="project" value="TreeGrafter"/>
</dbReference>
<dbReference type="InterPro" id="IPR036397">
    <property type="entry name" value="RNaseH_sf"/>
</dbReference>
<accession>A0A8J4CVT6</accession>
<gene>
    <name evidence="2" type="ORF">Vretifemale_17592</name>
</gene>
<dbReference type="EMBL" id="BNCP01000053">
    <property type="protein sequence ID" value="GIL89852.1"/>
    <property type="molecule type" value="Genomic_DNA"/>
</dbReference>
<sequence>MVVPPEQVIDTSELFRHRGGRKLSLRFLASYLLGATLQGAAGPPPHMPVPGAGQVAGGGGPGTNTHPHPHTHTHGQPNLHMHHGGSPGGGTPMGGMVMPQHSQYGPYTAQQQQQQSYTHTPTTPQHMLGHDAVEDARMAMRLYHKYLELVANDSFTRVLNEMYAWGKQHGWDPANTRMGGGGGLEQQAPAA</sequence>
<evidence type="ECO:0000256" key="1">
    <source>
        <dbReference type="SAM" id="MobiDB-lite"/>
    </source>
</evidence>
<evidence type="ECO:0000313" key="2">
    <source>
        <dbReference type="EMBL" id="GIL89852.1"/>
    </source>
</evidence>
<feature type="region of interest" description="Disordered" evidence="1">
    <location>
        <begin position="43"/>
        <end position="123"/>
    </location>
</feature>
<dbReference type="GO" id="GO:0000932">
    <property type="term" value="C:P-body"/>
    <property type="evidence" value="ECO:0007669"/>
    <property type="project" value="TreeGrafter"/>
</dbReference>
<dbReference type="PANTHER" id="PTHR15728:SF0">
    <property type="entry name" value="PAN2-PAN3 DEADENYLATION COMPLEX CATALYTIC SUBUNIT PAN2"/>
    <property type="match status" value="1"/>
</dbReference>
<keyword evidence="3" id="KW-1185">Reference proteome</keyword>
<dbReference type="InterPro" id="IPR050785">
    <property type="entry name" value="PAN2-PAN3_catalytic_subunit"/>
</dbReference>
<dbReference type="Proteomes" id="UP000747110">
    <property type="component" value="Unassembled WGS sequence"/>
</dbReference>
<organism evidence="2 3">
    <name type="scientific">Volvox reticuliferus</name>
    <dbReference type="NCBI Taxonomy" id="1737510"/>
    <lineage>
        <taxon>Eukaryota</taxon>
        <taxon>Viridiplantae</taxon>
        <taxon>Chlorophyta</taxon>
        <taxon>core chlorophytes</taxon>
        <taxon>Chlorophyceae</taxon>
        <taxon>CS clade</taxon>
        <taxon>Chlamydomonadales</taxon>
        <taxon>Volvocaceae</taxon>
        <taxon>Volvox</taxon>
    </lineage>
</organism>
<dbReference type="AlphaFoldDB" id="A0A8J4CVT6"/>
<dbReference type="GO" id="GO:0003676">
    <property type="term" value="F:nucleic acid binding"/>
    <property type="evidence" value="ECO:0007669"/>
    <property type="project" value="InterPro"/>
</dbReference>
<dbReference type="Gene3D" id="3.30.420.10">
    <property type="entry name" value="Ribonuclease H-like superfamily/Ribonuclease H"/>
    <property type="match status" value="1"/>
</dbReference>